<dbReference type="PANTHER" id="PTHR43018">
    <property type="entry name" value="PHOSPHO-2-DEHYDRO-3-DEOXYHEPTONATE ALDOLASE"/>
    <property type="match status" value="1"/>
</dbReference>
<accession>A0A833H124</accession>
<dbReference type="InterPro" id="IPR013785">
    <property type="entry name" value="Aldolase_TIM"/>
</dbReference>
<evidence type="ECO:0000259" key="3">
    <source>
        <dbReference type="Pfam" id="PF18152"/>
    </source>
</evidence>
<dbReference type="GO" id="GO:0016740">
    <property type="term" value="F:transferase activity"/>
    <property type="evidence" value="ECO:0007669"/>
    <property type="project" value="UniProtKB-KW"/>
</dbReference>
<dbReference type="Pfam" id="PF18152">
    <property type="entry name" value="DAHP_snth_FXD"/>
    <property type="match status" value="1"/>
</dbReference>
<organism evidence="4 5">
    <name type="scientific">Leptonema illini</name>
    <dbReference type="NCBI Taxonomy" id="183"/>
    <lineage>
        <taxon>Bacteria</taxon>
        <taxon>Pseudomonadati</taxon>
        <taxon>Spirochaetota</taxon>
        <taxon>Spirochaetia</taxon>
        <taxon>Leptospirales</taxon>
        <taxon>Leptospiraceae</taxon>
        <taxon>Leptonema</taxon>
    </lineage>
</organism>
<dbReference type="Proteomes" id="UP000460298">
    <property type="component" value="Unassembled WGS sequence"/>
</dbReference>
<dbReference type="Gene3D" id="3.30.70.1140">
    <property type="entry name" value="Phospho-2-dehydro-3-deoxyheptonate aldolase, domain 1"/>
    <property type="match status" value="1"/>
</dbReference>
<proteinExistence type="predicted"/>
<dbReference type="AlphaFoldDB" id="A0A833H124"/>
<sequence length="355" mass="38746">MIIPRDPHFTADQLAEVQAIVHEFGCTITPIPGQTRSVYAIKGDERHELMINRLEGLSYVSKVETIQSPYKLMDMKSGLAGHRIQIGGKTLAQELFVCAGQCTIDPKNPAFFIETAHAVKEAGADVIRGGVWKPRTSPHAYQGSSEAIHILMRAREETGLPVNTEVMDEDQLRIALDAGVDMIQVGARNALNYSLLKKIGELTRDSGTPVLLKRGMHMGPIDEFICAAEYIVANGNPNVMFCPRGTLPNLDGYRNHPDESITPLLKQKSWAPVVVDPSHSVGRAIYVPHAALSAVSYGADGLVIESHVDAKKGIGDDPKQAIHPDVLANLIADAREIYSRARRYSQAYLAQPATV</sequence>
<keyword evidence="1" id="KW-0808">Transferase</keyword>
<gene>
    <name evidence="4" type="ORF">F9K24_11405</name>
</gene>
<dbReference type="Pfam" id="PF00793">
    <property type="entry name" value="DAHP_synth_1"/>
    <property type="match status" value="1"/>
</dbReference>
<dbReference type="InterPro" id="IPR041071">
    <property type="entry name" value="DAHP_snth_FXD"/>
</dbReference>
<feature type="domain" description="DAHP synthase ferredoxin-like" evidence="3">
    <location>
        <begin position="1"/>
        <end position="67"/>
    </location>
</feature>
<protein>
    <submittedName>
        <fullName evidence="4">3-deoxy-D-arabino-heptulosonate 7-phosphate synthase</fullName>
    </submittedName>
</protein>
<comment type="caution">
    <text evidence="4">The sequence shown here is derived from an EMBL/GenBank/DDBJ whole genome shotgun (WGS) entry which is preliminary data.</text>
</comment>
<dbReference type="InterPro" id="IPR006218">
    <property type="entry name" value="DAHP1/KDSA"/>
</dbReference>
<evidence type="ECO:0000259" key="2">
    <source>
        <dbReference type="Pfam" id="PF00793"/>
    </source>
</evidence>
<reference evidence="4 5" key="1">
    <citation type="submission" date="2019-10" db="EMBL/GenBank/DDBJ databases">
        <title>Extracellular Electron Transfer in a Candidatus Methanoperedens spp. Enrichment Culture.</title>
        <authorList>
            <person name="Berger S."/>
            <person name="Rangel Shaw D."/>
            <person name="Berben T."/>
            <person name="In 'T Zandt M."/>
            <person name="Frank J."/>
            <person name="Reimann J."/>
            <person name="Jetten M.S.M."/>
            <person name="Welte C.U."/>
        </authorList>
    </citation>
    <scope>NUCLEOTIDE SEQUENCE [LARGE SCALE GENOMIC DNA]</scope>
    <source>
        <strain evidence="4">SB12</strain>
    </source>
</reference>
<evidence type="ECO:0000313" key="4">
    <source>
        <dbReference type="EMBL" id="KAB2932203.1"/>
    </source>
</evidence>
<evidence type="ECO:0000256" key="1">
    <source>
        <dbReference type="ARBA" id="ARBA00022679"/>
    </source>
</evidence>
<dbReference type="EMBL" id="WBUI01000010">
    <property type="protein sequence ID" value="KAB2932203.1"/>
    <property type="molecule type" value="Genomic_DNA"/>
</dbReference>
<dbReference type="InterPro" id="IPR052899">
    <property type="entry name" value="Class-I_DAHP_synthase"/>
</dbReference>
<dbReference type="Gene3D" id="3.20.20.70">
    <property type="entry name" value="Aldolase class I"/>
    <property type="match status" value="1"/>
</dbReference>
<feature type="domain" description="DAHP synthetase I/KDSA" evidence="2">
    <location>
        <begin position="93"/>
        <end position="326"/>
    </location>
</feature>
<dbReference type="PANTHER" id="PTHR43018:SF3">
    <property type="entry name" value="CARBOXYSOME FORMATION PROTEIN"/>
    <property type="match status" value="1"/>
</dbReference>
<dbReference type="SUPFAM" id="SSF51569">
    <property type="entry name" value="Aldolase"/>
    <property type="match status" value="1"/>
</dbReference>
<evidence type="ECO:0000313" key="5">
    <source>
        <dbReference type="Proteomes" id="UP000460298"/>
    </source>
</evidence>
<name>A0A833H124_9LEPT</name>